<gene>
    <name evidence="2" type="ORF">PHLCEN_2v5527</name>
</gene>
<comment type="caution">
    <text evidence="2">The sequence shown here is derived from an EMBL/GenBank/DDBJ whole genome shotgun (WGS) entry which is preliminary data.</text>
</comment>
<dbReference type="InterPro" id="IPR046521">
    <property type="entry name" value="DUF6698"/>
</dbReference>
<dbReference type="Pfam" id="PF20414">
    <property type="entry name" value="DUF6698"/>
    <property type="match status" value="1"/>
</dbReference>
<reference evidence="2 3" key="1">
    <citation type="submission" date="2018-02" db="EMBL/GenBank/DDBJ databases">
        <title>Genome sequence of the basidiomycete white-rot fungus Phlebia centrifuga.</title>
        <authorList>
            <person name="Granchi Z."/>
            <person name="Peng M."/>
            <person name="de Vries R.P."/>
            <person name="Hilden K."/>
            <person name="Makela M.R."/>
            <person name="Grigoriev I."/>
            <person name="Riley R."/>
        </authorList>
    </citation>
    <scope>NUCLEOTIDE SEQUENCE [LARGE SCALE GENOMIC DNA]</scope>
    <source>
        <strain evidence="2 3">FBCC195</strain>
    </source>
</reference>
<evidence type="ECO:0000256" key="1">
    <source>
        <dbReference type="SAM" id="MobiDB-lite"/>
    </source>
</evidence>
<keyword evidence="3" id="KW-1185">Reference proteome</keyword>
<evidence type="ECO:0000313" key="3">
    <source>
        <dbReference type="Proteomes" id="UP000186601"/>
    </source>
</evidence>
<evidence type="ECO:0000313" key="2">
    <source>
        <dbReference type="EMBL" id="PSR84137.1"/>
    </source>
</evidence>
<feature type="compositionally biased region" description="Low complexity" evidence="1">
    <location>
        <begin position="111"/>
        <end position="122"/>
    </location>
</feature>
<feature type="compositionally biased region" description="Polar residues" evidence="1">
    <location>
        <begin position="97"/>
        <end position="110"/>
    </location>
</feature>
<dbReference type="OrthoDB" id="2758170at2759"/>
<protein>
    <submittedName>
        <fullName evidence="2">Uncharacterized protein</fullName>
    </submittedName>
</protein>
<name>A0A2R6P270_9APHY</name>
<dbReference type="AlphaFoldDB" id="A0A2R6P270"/>
<feature type="compositionally biased region" description="Polar residues" evidence="1">
    <location>
        <begin position="124"/>
        <end position="133"/>
    </location>
</feature>
<accession>A0A2R6P270</accession>
<dbReference type="Proteomes" id="UP000186601">
    <property type="component" value="Unassembled WGS sequence"/>
</dbReference>
<feature type="region of interest" description="Disordered" evidence="1">
    <location>
        <begin position="91"/>
        <end position="133"/>
    </location>
</feature>
<organism evidence="2 3">
    <name type="scientific">Hermanssonia centrifuga</name>
    <dbReference type="NCBI Taxonomy" id="98765"/>
    <lineage>
        <taxon>Eukaryota</taxon>
        <taxon>Fungi</taxon>
        <taxon>Dikarya</taxon>
        <taxon>Basidiomycota</taxon>
        <taxon>Agaricomycotina</taxon>
        <taxon>Agaricomycetes</taxon>
        <taxon>Polyporales</taxon>
        <taxon>Meruliaceae</taxon>
        <taxon>Hermanssonia</taxon>
    </lineage>
</organism>
<dbReference type="EMBL" id="MLYV02000541">
    <property type="protein sequence ID" value="PSR84137.1"/>
    <property type="molecule type" value="Genomic_DNA"/>
</dbReference>
<sequence>MTKVTPESIAYAAVLVSRTVYAVVTDLRADRLIQARFSICGQDSWEPQDGMFSLPNFYQAILDLFDDPTDPWYIDTLAWWNKQVFGYDRPSGDTEARNVTGSSPTSKSHLQQQRAARRAAAATAPSSPDSTPN</sequence>
<proteinExistence type="predicted"/>